<reference evidence="1 2" key="1">
    <citation type="journal article" date="2018" name="Sci. Rep.">
        <title>Genomic signatures of local adaptation to the degree of environmental predictability in rotifers.</title>
        <authorList>
            <person name="Franch-Gras L."/>
            <person name="Hahn C."/>
            <person name="Garcia-Roger E.M."/>
            <person name="Carmona M.J."/>
            <person name="Serra M."/>
            <person name="Gomez A."/>
        </authorList>
    </citation>
    <scope>NUCLEOTIDE SEQUENCE [LARGE SCALE GENOMIC DNA]</scope>
    <source>
        <strain evidence="1">HYR1</strain>
    </source>
</reference>
<keyword evidence="2" id="KW-1185">Reference proteome</keyword>
<organism evidence="1 2">
    <name type="scientific">Brachionus plicatilis</name>
    <name type="common">Marine rotifer</name>
    <name type="synonym">Brachionus muelleri</name>
    <dbReference type="NCBI Taxonomy" id="10195"/>
    <lineage>
        <taxon>Eukaryota</taxon>
        <taxon>Metazoa</taxon>
        <taxon>Spiralia</taxon>
        <taxon>Gnathifera</taxon>
        <taxon>Rotifera</taxon>
        <taxon>Eurotatoria</taxon>
        <taxon>Monogononta</taxon>
        <taxon>Pseudotrocha</taxon>
        <taxon>Ploima</taxon>
        <taxon>Brachionidae</taxon>
        <taxon>Brachionus</taxon>
    </lineage>
</organism>
<sequence length="127" mass="14729">MLHLVFENEFLRKLILERLKVPSTHTFRYNIVPQILKEVKKCIEKNLKTLLLSLWTLRLLQIKHTIEAQPTDVFNEKEILNLGFMEIVRGNSVENIQDATQKILNEKLASLVNKGSSFTGTILVLSW</sequence>
<proteinExistence type="predicted"/>
<gene>
    <name evidence="1" type="ORF">BpHYR1_035812</name>
</gene>
<comment type="caution">
    <text evidence="1">The sequence shown here is derived from an EMBL/GenBank/DDBJ whole genome shotgun (WGS) entry which is preliminary data.</text>
</comment>
<dbReference type="OrthoDB" id="10224224at2759"/>
<evidence type="ECO:0000313" key="1">
    <source>
        <dbReference type="EMBL" id="RNA22917.1"/>
    </source>
</evidence>
<dbReference type="AlphaFoldDB" id="A0A3M7RHI8"/>
<accession>A0A3M7RHI8</accession>
<dbReference type="Proteomes" id="UP000276133">
    <property type="component" value="Unassembled WGS sequence"/>
</dbReference>
<dbReference type="EMBL" id="REGN01003377">
    <property type="protein sequence ID" value="RNA22917.1"/>
    <property type="molecule type" value="Genomic_DNA"/>
</dbReference>
<evidence type="ECO:0000313" key="2">
    <source>
        <dbReference type="Proteomes" id="UP000276133"/>
    </source>
</evidence>
<protein>
    <submittedName>
        <fullName evidence="1">Uncharacterized protein</fullName>
    </submittedName>
</protein>
<name>A0A3M7RHI8_BRAPC</name>